<dbReference type="AlphaFoldDB" id="A0A0R1YE80"/>
<comment type="subcellular location">
    <subcellularLocation>
        <location evidence="1">Cell membrane</location>
        <topology evidence="1">Peripheral membrane protein</topology>
    </subcellularLocation>
</comment>
<dbReference type="InterPro" id="IPR017871">
    <property type="entry name" value="ABC_transporter-like_CS"/>
</dbReference>
<dbReference type="CDD" id="cd03225">
    <property type="entry name" value="ABC_cobalt_CbiO_domain1"/>
    <property type="match status" value="2"/>
</dbReference>
<dbReference type="GO" id="GO:0005524">
    <property type="term" value="F:ATP binding"/>
    <property type="evidence" value="ECO:0007669"/>
    <property type="project" value="UniProtKB-KW"/>
</dbReference>
<dbReference type="PANTHER" id="PTHR43553:SF27">
    <property type="entry name" value="ENERGY-COUPLING FACTOR TRANSPORTER ATP-BINDING PROTEIN ECFA2"/>
    <property type="match status" value="1"/>
</dbReference>
<dbReference type="Gene3D" id="3.40.50.300">
    <property type="entry name" value="P-loop containing nucleotide triphosphate hydrolases"/>
    <property type="match status" value="2"/>
</dbReference>
<comment type="caution">
    <text evidence="10">The sequence shown here is derived from an EMBL/GenBank/DDBJ whole genome shotgun (WGS) entry which is preliminary data.</text>
</comment>
<dbReference type="RefSeq" id="WP_056941418.1">
    <property type="nucleotide sequence ID" value="NZ_AZGI01000013.1"/>
</dbReference>
<reference evidence="10 11" key="1">
    <citation type="journal article" date="2015" name="Genome Announc.">
        <title>Expanding the biotechnology potential of lactobacilli through comparative genomics of 213 strains and associated genera.</title>
        <authorList>
            <person name="Sun Z."/>
            <person name="Harris H.M."/>
            <person name="McCann A."/>
            <person name="Guo C."/>
            <person name="Argimon S."/>
            <person name="Zhang W."/>
            <person name="Yang X."/>
            <person name="Jeffery I.B."/>
            <person name="Cooney J.C."/>
            <person name="Kagawa T.F."/>
            <person name="Liu W."/>
            <person name="Song Y."/>
            <person name="Salvetti E."/>
            <person name="Wrobel A."/>
            <person name="Rasinkangas P."/>
            <person name="Parkhill J."/>
            <person name="Rea M.C."/>
            <person name="O'Sullivan O."/>
            <person name="Ritari J."/>
            <person name="Douillard F.P."/>
            <person name="Paul Ross R."/>
            <person name="Yang R."/>
            <person name="Briner A.E."/>
            <person name="Felis G.E."/>
            <person name="de Vos W.M."/>
            <person name="Barrangou R."/>
            <person name="Klaenhammer T.R."/>
            <person name="Caufield P.W."/>
            <person name="Cui Y."/>
            <person name="Zhang H."/>
            <person name="O'Toole P.W."/>
        </authorList>
    </citation>
    <scope>NUCLEOTIDE SEQUENCE [LARGE SCALE GENOMIC DNA]</scope>
    <source>
        <strain evidence="10 11">DSM 5661</strain>
    </source>
</reference>
<dbReference type="PATRIC" id="fig|1423754.3.peg.267"/>
<feature type="domain" description="ABC transporter" evidence="9">
    <location>
        <begin position="4"/>
        <end position="230"/>
    </location>
</feature>
<dbReference type="GO" id="GO:0043190">
    <property type="term" value="C:ATP-binding cassette (ABC) transporter complex"/>
    <property type="evidence" value="ECO:0007669"/>
    <property type="project" value="TreeGrafter"/>
</dbReference>
<evidence type="ECO:0000256" key="6">
    <source>
        <dbReference type="ARBA" id="ARBA00022840"/>
    </source>
</evidence>
<name>A0A0R1YE80_9LACO</name>
<protein>
    <submittedName>
        <fullName evidence="10">ABC superfamily ATP binding cassette transporter, ABC protein</fullName>
    </submittedName>
</protein>
<evidence type="ECO:0000256" key="2">
    <source>
        <dbReference type="ARBA" id="ARBA00005417"/>
    </source>
</evidence>
<keyword evidence="5" id="KW-0547">Nucleotide-binding</keyword>
<keyword evidence="7" id="KW-1278">Translocase</keyword>
<organism evidence="10 11">
    <name type="scientific">Lactobacillus hamsteri DSM 5661 = JCM 6256</name>
    <dbReference type="NCBI Taxonomy" id="1423754"/>
    <lineage>
        <taxon>Bacteria</taxon>
        <taxon>Bacillati</taxon>
        <taxon>Bacillota</taxon>
        <taxon>Bacilli</taxon>
        <taxon>Lactobacillales</taxon>
        <taxon>Lactobacillaceae</taxon>
        <taxon>Lactobacillus</taxon>
    </lineage>
</organism>
<comment type="similarity">
    <text evidence="2">Belongs to the ABC transporter superfamily.</text>
</comment>
<accession>A0A0R1YE80</accession>
<evidence type="ECO:0000313" key="10">
    <source>
        <dbReference type="EMBL" id="KRM40653.1"/>
    </source>
</evidence>
<evidence type="ECO:0000256" key="3">
    <source>
        <dbReference type="ARBA" id="ARBA00022448"/>
    </source>
</evidence>
<dbReference type="PANTHER" id="PTHR43553">
    <property type="entry name" value="HEAVY METAL TRANSPORTER"/>
    <property type="match status" value="1"/>
</dbReference>
<dbReference type="Pfam" id="PF00005">
    <property type="entry name" value="ABC_tran"/>
    <property type="match status" value="2"/>
</dbReference>
<evidence type="ECO:0000256" key="4">
    <source>
        <dbReference type="ARBA" id="ARBA00022475"/>
    </source>
</evidence>
<evidence type="ECO:0000256" key="1">
    <source>
        <dbReference type="ARBA" id="ARBA00004202"/>
    </source>
</evidence>
<keyword evidence="8" id="KW-0472">Membrane</keyword>
<keyword evidence="11" id="KW-1185">Reference proteome</keyword>
<dbReference type="Proteomes" id="UP000051223">
    <property type="component" value="Unassembled WGS sequence"/>
</dbReference>
<proteinExistence type="inferred from homology"/>
<evidence type="ECO:0000259" key="9">
    <source>
        <dbReference type="PROSITE" id="PS50893"/>
    </source>
</evidence>
<dbReference type="PROSITE" id="PS00211">
    <property type="entry name" value="ABC_TRANSPORTER_1"/>
    <property type="match status" value="2"/>
</dbReference>
<dbReference type="InterPro" id="IPR027417">
    <property type="entry name" value="P-loop_NTPase"/>
</dbReference>
<dbReference type="SUPFAM" id="SSF52540">
    <property type="entry name" value="P-loop containing nucleoside triphosphate hydrolases"/>
    <property type="match status" value="2"/>
</dbReference>
<evidence type="ECO:0000256" key="7">
    <source>
        <dbReference type="ARBA" id="ARBA00022967"/>
    </source>
</evidence>
<dbReference type="EMBL" id="AZGI01000013">
    <property type="protein sequence ID" value="KRM40653.1"/>
    <property type="molecule type" value="Genomic_DNA"/>
</dbReference>
<dbReference type="PROSITE" id="PS50893">
    <property type="entry name" value="ABC_TRANSPORTER_2"/>
    <property type="match status" value="2"/>
</dbReference>
<dbReference type="eggNOG" id="COG1122">
    <property type="taxonomic scope" value="Bacteria"/>
</dbReference>
<keyword evidence="6" id="KW-0067">ATP-binding</keyword>
<dbReference type="GO" id="GO:0042626">
    <property type="term" value="F:ATPase-coupled transmembrane transporter activity"/>
    <property type="evidence" value="ECO:0007669"/>
    <property type="project" value="TreeGrafter"/>
</dbReference>
<dbReference type="InterPro" id="IPR003439">
    <property type="entry name" value="ABC_transporter-like_ATP-bd"/>
</dbReference>
<feature type="domain" description="ABC transporter" evidence="9">
    <location>
        <begin position="237"/>
        <end position="459"/>
    </location>
</feature>
<dbReference type="InterPro" id="IPR015856">
    <property type="entry name" value="ABC_transpr_CbiO/EcfA_su"/>
</dbReference>
<dbReference type="GO" id="GO:0016887">
    <property type="term" value="F:ATP hydrolysis activity"/>
    <property type="evidence" value="ECO:0007669"/>
    <property type="project" value="InterPro"/>
</dbReference>
<dbReference type="InterPro" id="IPR003593">
    <property type="entry name" value="AAA+_ATPase"/>
</dbReference>
<keyword evidence="3" id="KW-0813">Transport</keyword>
<dbReference type="STRING" id="1423754.FC39_GL000256"/>
<keyword evidence="4" id="KW-1003">Cell membrane</keyword>
<evidence type="ECO:0000256" key="5">
    <source>
        <dbReference type="ARBA" id="ARBA00022741"/>
    </source>
</evidence>
<dbReference type="InterPro" id="IPR050095">
    <property type="entry name" value="ECF_ABC_transporter_ATP-bd"/>
</dbReference>
<dbReference type="SMART" id="SM00382">
    <property type="entry name" value="AAA"/>
    <property type="match status" value="2"/>
</dbReference>
<evidence type="ECO:0000256" key="8">
    <source>
        <dbReference type="ARBA" id="ARBA00023136"/>
    </source>
</evidence>
<evidence type="ECO:0000313" key="11">
    <source>
        <dbReference type="Proteomes" id="UP000051223"/>
    </source>
</evidence>
<sequence>MTKITISHLSFAYRKKDLIIKDLNLEIPAGLSLLTGPTGCGKSTLLKLIAGLYPKYAGHRDGQIVLNGLTKAMMFQNPAEQFTMATPREEIIFALENLGLNKDEYERKLDFAVKFSQIDKFLDQKIITLSGGEKQRVALAVLVAMDVDLLLLDEPFASVDPEARKFLIEKLNELKNLGKTIIISDHVFDDYQNICDHVFSFKNQTVYELSFEETRKLFDIKASDKKSIFALPTLNNAKVFSLKNTEIRQNRLLLKQDDLKIYKGKITLITGPNGVGKSSFFKALTKMIPYEGSMTFENQEIAKLKARKYLLHVAQIFQCTDDQFLAVTVQDEINLSKKDRNPYFTDERIKEALKLLDLDTHLDQVVYSLSGGQKKKLQILLMLITKHEVLLIDEPLSGLDKNSIKQVVQLMREAQKSLQQTFLIISHQIDELADLCDYRLNLDDQQLNYISEAPYESKS</sequence>
<gene>
    <name evidence="10" type="ORF">FC39_GL000256</name>
</gene>